<evidence type="ECO:0000313" key="2">
    <source>
        <dbReference type="EMBL" id="RRT86485.1"/>
    </source>
</evidence>
<feature type="non-terminal residue" evidence="2">
    <location>
        <position position="51"/>
    </location>
</feature>
<accession>A0A427BCM7</accession>
<feature type="domain" description="Transposase zinc-binding" evidence="1">
    <location>
        <begin position="17"/>
        <end position="51"/>
    </location>
</feature>
<evidence type="ECO:0000259" key="1">
    <source>
        <dbReference type="Pfam" id="PF14319"/>
    </source>
</evidence>
<sequence length="51" mass="5621">MQPQWEVAHVLQKVDLSNQNFTVHQEKTLRALTLCRTSALGGHVDACDACG</sequence>
<dbReference type="Proteomes" id="UP000267844">
    <property type="component" value="Unassembled WGS sequence"/>
</dbReference>
<proteinExistence type="predicted"/>
<dbReference type="RefSeq" id="WP_185144232.1">
    <property type="nucleotide sequence ID" value="NZ_RHPN01000086.1"/>
</dbReference>
<dbReference type="EMBL" id="RHPO01000084">
    <property type="protein sequence ID" value="RRT86485.1"/>
    <property type="molecule type" value="Genomic_DNA"/>
</dbReference>
<dbReference type="InterPro" id="IPR026889">
    <property type="entry name" value="Zn_Tnp"/>
</dbReference>
<protein>
    <submittedName>
        <fullName evidence="2">IS91 family transposase</fullName>
    </submittedName>
</protein>
<comment type="caution">
    <text evidence="2">The sequence shown here is derived from an EMBL/GenBank/DDBJ whole genome shotgun (WGS) entry which is preliminary data.</text>
</comment>
<reference evidence="2 3" key="1">
    <citation type="submission" date="2018-10" db="EMBL/GenBank/DDBJ databases">
        <title>Transmission dynamics of multidrug resistant bacteria on intensive care unit surfaces.</title>
        <authorList>
            <person name="D'Souza A.W."/>
            <person name="Potter R.F."/>
            <person name="Wallace M."/>
            <person name="Shupe A."/>
            <person name="Patel S."/>
            <person name="Sun S."/>
            <person name="Gul D."/>
            <person name="Kwon J.H."/>
            <person name="Andleeb S."/>
            <person name="Burnham C.-A.D."/>
            <person name="Dantas G."/>
        </authorList>
    </citation>
    <scope>NUCLEOTIDE SEQUENCE [LARGE SCALE GENOMIC DNA]</scope>
    <source>
        <strain evidence="2 3">WF_348</strain>
    </source>
</reference>
<dbReference type="AlphaFoldDB" id="A0A427BCM7"/>
<name>A0A427BCM7_9FLAO</name>
<dbReference type="Pfam" id="PF14319">
    <property type="entry name" value="Zn_Tnp_IS91"/>
    <property type="match status" value="1"/>
</dbReference>
<evidence type="ECO:0000313" key="3">
    <source>
        <dbReference type="Proteomes" id="UP000267844"/>
    </source>
</evidence>
<gene>
    <name evidence="2" type="ORF">EGI89_15440</name>
</gene>
<organism evidence="2 3">
    <name type="scientific">Empedobacter falsenii</name>
    <dbReference type="NCBI Taxonomy" id="343874"/>
    <lineage>
        <taxon>Bacteria</taxon>
        <taxon>Pseudomonadati</taxon>
        <taxon>Bacteroidota</taxon>
        <taxon>Flavobacteriia</taxon>
        <taxon>Flavobacteriales</taxon>
        <taxon>Weeksellaceae</taxon>
        <taxon>Empedobacter</taxon>
    </lineage>
</organism>